<sequence>MINLGKEKVQSISCIEQVPDENGQSWNEKEPMIESTPSIEQDPDEVFVNTLYETQGPGCEGCGVCGPALTTQKSRVLISPAKSKSLYLVLPFSSQMKMCSTFRSDVTRSRDRDGTI</sequence>
<dbReference type="EMBL" id="JAFNEN010000711">
    <property type="protein sequence ID" value="KAG8178212.1"/>
    <property type="molecule type" value="Genomic_DNA"/>
</dbReference>
<protein>
    <submittedName>
        <fullName evidence="2">Uncharacterized protein</fullName>
    </submittedName>
</protein>
<proteinExistence type="predicted"/>
<feature type="region of interest" description="Disordered" evidence="1">
    <location>
        <begin position="20"/>
        <end position="40"/>
    </location>
</feature>
<dbReference type="AlphaFoldDB" id="A0AAV6U174"/>
<reference evidence="2 3" key="1">
    <citation type="journal article" date="2022" name="Nat. Ecol. Evol.">
        <title>A masculinizing supergene underlies an exaggerated male reproductive morph in a spider.</title>
        <authorList>
            <person name="Hendrickx F."/>
            <person name="De Corte Z."/>
            <person name="Sonet G."/>
            <person name="Van Belleghem S.M."/>
            <person name="Kostlbacher S."/>
            <person name="Vangestel C."/>
        </authorList>
    </citation>
    <scope>NUCLEOTIDE SEQUENCE [LARGE SCALE GENOMIC DNA]</scope>
    <source>
        <strain evidence="2">W744_W776</strain>
    </source>
</reference>
<keyword evidence="3" id="KW-1185">Reference proteome</keyword>
<evidence type="ECO:0000313" key="2">
    <source>
        <dbReference type="EMBL" id="KAG8178212.1"/>
    </source>
</evidence>
<evidence type="ECO:0000256" key="1">
    <source>
        <dbReference type="SAM" id="MobiDB-lite"/>
    </source>
</evidence>
<comment type="caution">
    <text evidence="2">The sequence shown here is derived from an EMBL/GenBank/DDBJ whole genome shotgun (WGS) entry which is preliminary data.</text>
</comment>
<gene>
    <name evidence="2" type="ORF">JTE90_026980</name>
</gene>
<name>A0AAV6U174_9ARAC</name>
<dbReference type="Proteomes" id="UP000827092">
    <property type="component" value="Unassembled WGS sequence"/>
</dbReference>
<organism evidence="2 3">
    <name type="scientific">Oedothorax gibbosus</name>
    <dbReference type="NCBI Taxonomy" id="931172"/>
    <lineage>
        <taxon>Eukaryota</taxon>
        <taxon>Metazoa</taxon>
        <taxon>Ecdysozoa</taxon>
        <taxon>Arthropoda</taxon>
        <taxon>Chelicerata</taxon>
        <taxon>Arachnida</taxon>
        <taxon>Araneae</taxon>
        <taxon>Araneomorphae</taxon>
        <taxon>Entelegynae</taxon>
        <taxon>Araneoidea</taxon>
        <taxon>Linyphiidae</taxon>
        <taxon>Erigoninae</taxon>
        <taxon>Oedothorax</taxon>
    </lineage>
</organism>
<accession>A0AAV6U174</accession>
<evidence type="ECO:0000313" key="3">
    <source>
        <dbReference type="Proteomes" id="UP000827092"/>
    </source>
</evidence>